<reference evidence="2 3" key="2">
    <citation type="journal article" date="2008" name="Nature">
        <title>The Phaeodactylum genome reveals the evolutionary history of diatom genomes.</title>
        <authorList>
            <person name="Bowler C."/>
            <person name="Allen A.E."/>
            <person name="Badger J.H."/>
            <person name="Grimwood J."/>
            <person name="Jabbari K."/>
            <person name="Kuo A."/>
            <person name="Maheswari U."/>
            <person name="Martens C."/>
            <person name="Maumus F."/>
            <person name="Otillar R.P."/>
            <person name="Rayko E."/>
            <person name="Salamov A."/>
            <person name="Vandepoele K."/>
            <person name="Beszteri B."/>
            <person name="Gruber A."/>
            <person name="Heijde M."/>
            <person name="Katinka M."/>
            <person name="Mock T."/>
            <person name="Valentin K."/>
            <person name="Verret F."/>
            <person name="Berges J.A."/>
            <person name="Brownlee C."/>
            <person name="Cadoret J.P."/>
            <person name="Chiovitti A."/>
            <person name="Choi C.J."/>
            <person name="Coesel S."/>
            <person name="De Martino A."/>
            <person name="Detter J.C."/>
            <person name="Durkin C."/>
            <person name="Falciatore A."/>
            <person name="Fournet J."/>
            <person name="Haruta M."/>
            <person name="Huysman M.J."/>
            <person name="Jenkins B.D."/>
            <person name="Jiroutova K."/>
            <person name="Jorgensen R.E."/>
            <person name="Joubert Y."/>
            <person name="Kaplan A."/>
            <person name="Kroger N."/>
            <person name="Kroth P.G."/>
            <person name="La Roche J."/>
            <person name="Lindquist E."/>
            <person name="Lommer M."/>
            <person name="Martin-Jezequel V."/>
            <person name="Lopez P.J."/>
            <person name="Lucas S."/>
            <person name="Mangogna M."/>
            <person name="McGinnis K."/>
            <person name="Medlin L.K."/>
            <person name="Montsant A."/>
            <person name="Oudot-Le Secq M.P."/>
            <person name="Napoli C."/>
            <person name="Obornik M."/>
            <person name="Parker M.S."/>
            <person name="Petit J.L."/>
            <person name="Porcel B.M."/>
            <person name="Poulsen N."/>
            <person name="Robison M."/>
            <person name="Rychlewski L."/>
            <person name="Rynearson T.A."/>
            <person name="Schmutz J."/>
            <person name="Shapiro H."/>
            <person name="Siaut M."/>
            <person name="Stanley M."/>
            <person name="Sussman M.R."/>
            <person name="Taylor A.R."/>
            <person name="Vardi A."/>
            <person name="von Dassow P."/>
            <person name="Vyverman W."/>
            <person name="Willis A."/>
            <person name="Wyrwicz L.S."/>
            <person name="Rokhsar D.S."/>
            <person name="Weissenbach J."/>
            <person name="Armbrust E.V."/>
            <person name="Green B.R."/>
            <person name="Van de Peer Y."/>
            <person name="Grigoriev I.V."/>
        </authorList>
    </citation>
    <scope>NUCLEOTIDE SEQUENCE [LARGE SCALE GENOMIC DNA]</scope>
    <source>
        <strain evidence="2 3">CCMP1335</strain>
    </source>
</reference>
<evidence type="ECO:0000256" key="1">
    <source>
        <dbReference type="SAM" id="MobiDB-lite"/>
    </source>
</evidence>
<dbReference type="RefSeq" id="XP_002294114.1">
    <property type="nucleotide sequence ID" value="XM_002294078.1"/>
</dbReference>
<keyword evidence="3" id="KW-1185">Reference proteome</keyword>
<feature type="compositionally biased region" description="Acidic residues" evidence="1">
    <location>
        <begin position="64"/>
        <end position="73"/>
    </location>
</feature>
<dbReference type="KEGG" id="tps:THAPSDRAFT_10216"/>
<dbReference type="EMBL" id="CM000650">
    <property type="protein sequence ID" value="EED88469.1"/>
    <property type="molecule type" value="Genomic_DNA"/>
</dbReference>
<dbReference type="Proteomes" id="UP000001449">
    <property type="component" value="Chromosome 15"/>
</dbReference>
<name>B8CDK6_THAPS</name>
<accession>B8CDK6</accession>
<sequence length="213" mass="24841">MQIQLFSSPLQDDEFICIHCHRSLQYRQYHIMNPLQPKANTYKELSSSSSTITTLSNSSSETSIVDDEQYDDAESQRRPSLVTVDSFHDNALEHTTSTNERVQQYTSYRRSSKEEKYMSDDKFVEYDTSPSSSNRQLIQRVFTTNLVPNEMLLRVYRNVCHPYRHLHHQQLNDQDSADDADDGGLIMIKLVKLWVCTIVSIIVYHEFARFMVS</sequence>
<evidence type="ECO:0000313" key="2">
    <source>
        <dbReference type="EMBL" id="EED88469.1"/>
    </source>
</evidence>
<evidence type="ECO:0000313" key="3">
    <source>
        <dbReference type="Proteomes" id="UP000001449"/>
    </source>
</evidence>
<dbReference type="InParanoid" id="B8CDK6"/>
<gene>
    <name evidence="2" type="ORF">THAPSDRAFT_10216</name>
</gene>
<organism evidence="2 3">
    <name type="scientific">Thalassiosira pseudonana</name>
    <name type="common">Marine diatom</name>
    <name type="synonym">Cyclotella nana</name>
    <dbReference type="NCBI Taxonomy" id="35128"/>
    <lineage>
        <taxon>Eukaryota</taxon>
        <taxon>Sar</taxon>
        <taxon>Stramenopiles</taxon>
        <taxon>Ochrophyta</taxon>
        <taxon>Bacillariophyta</taxon>
        <taxon>Coscinodiscophyceae</taxon>
        <taxon>Thalassiosirophycidae</taxon>
        <taxon>Thalassiosirales</taxon>
        <taxon>Thalassiosiraceae</taxon>
        <taxon>Thalassiosira</taxon>
    </lineage>
</organism>
<dbReference type="HOGENOM" id="CLU_1296693_0_0_1"/>
<dbReference type="GeneID" id="7450269"/>
<protein>
    <submittedName>
        <fullName evidence="2">Uncharacterized protein</fullName>
    </submittedName>
</protein>
<feature type="compositionally biased region" description="Low complexity" evidence="1">
    <location>
        <begin position="51"/>
        <end position="63"/>
    </location>
</feature>
<reference evidence="2 3" key="1">
    <citation type="journal article" date="2004" name="Science">
        <title>The genome of the diatom Thalassiosira pseudonana: ecology, evolution, and metabolism.</title>
        <authorList>
            <person name="Armbrust E.V."/>
            <person name="Berges J.A."/>
            <person name="Bowler C."/>
            <person name="Green B.R."/>
            <person name="Martinez D."/>
            <person name="Putnam N.H."/>
            <person name="Zhou S."/>
            <person name="Allen A.E."/>
            <person name="Apt K.E."/>
            <person name="Bechner M."/>
            <person name="Brzezinski M.A."/>
            <person name="Chaal B.K."/>
            <person name="Chiovitti A."/>
            <person name="Davis A.K."/>
            <person name="Demarest M.S."/>
            <person name="Detter J.C."/>
            <person name="Glavina T."/>
            <person name="Goodstein D."/>
            <person name="Hadi M.Z."/>
            <person name="Hellsten U."/>
            <person name="Hildebrand M."/>
            <person name="Jenkins B.D."/>
            <person name="Jurka J."/>
            <person name="Kapitonov V.V."/>
            <person name="Kroger N."/>
            <person name="Lau W.W."/>
            <person name="Lane T.W."/>
            <person name="Larimer F.W."/>
            <person name="Lippmeier J.C."/>
            <person name="Lucas S."/>
            <person name="Medina M."/>
            <person name="Montsant A."/>
            <person name="Obornik M."/>
            <person name="Parker M.S."/>
            <person name="Palenik B."/>
            <person name="Pazour G.J."/>
            <person name="Richardson P.M."/>
            <person name="Rynearson T.A."/>
            <person name="Saito M.A."/>
            <person name="Schwartz D.C."/>
            <person name="Thamatrakoln K."/>
            <person name="Valentin K."/>
            <person name="Vardi A."/>
            <person name="Wilkerson F.P."/>
            <person name="Rokhsar D.S."/>
        </authorList>
    </citation>
    <scope>NUCLEOTIDE SEQUENCE [LARGE SCALE GENOMIC DNA]</scope>
    <source>
        <strain evidence="2 3">CCMP1335</strain>
    </source>
</reference>
<dbReference type="AlphaFoldDB" id="B8CDK6"/>
<dbReference type="PaxDb" id="35128-Thaps10216"/>
<proteinExistence type="predicted"/>
<feature type="region of interest" description="Disordered" evidence="1">
    <location>
        <begin position="51"/>
        <end position="78"/>
    </location>
</feature>